<dbReference type="EMBL" id="JAOTIF010000008">
    <property type="protein sequence ID" value="MCU7549838.1"/>
    <property type="molecule type" value="Genomic_DNA"/>
</dbReference>
<dbReference type="RefSeq" id="WP_279297427.1">
    <property type="nucleotide sequence ID" value="NZ_JAOTIF010000008.1"/>
</dbReference>
<reference evidence="1" key="1">
    <citation type="submission" date="2022-09" db="EMBL/GenBank/DDBJ databases">
        <authorList>
            <person name="Yuan C."/>
            <person name="Ke Z."/>
        </authorList>
    </citation>
    <scope>NUCLEOTIDE SEQUENCE</scope>
    <source>
        <strain evidence="1">LB-8</strain>
    </source>
</reference>
<dbReference type="AlphaFoldDB" id="A0A9X2XNW7"/>
<evidence type="ECO:0000313" key="2">
    <source>
        <dbReference type="Proteomes" id="UP001155483"/>
    </source>
</evidence>
<dbReference type="Proteomes" id="UP001155483">
    <property type="component" value="Unassembled WGS sequence"/>
</dbReference>
<evidence type="ECO:0000313" key="1">
    <source>
        <dbReference type="EMBL" id="MCU7549838.1"/>
    </source>
</evidence>
<organism evidence="1 2">
    <name type="scientific">Paraflavisolibacter caeni</name>
    <dbReference type="NCBI Taxonomy" id="2982496"/>
    <lineage>
        <taxon>Bacteria</taxon>
        <taxon>Pseudomonadati</taxon>
        <taxon>Bacteroidota</taxon>
        <taxon>Chitinophagia</taxon>
        <taxon>Chitinophagales</taxon>
        <taxon>Chitinophagaceae</taxon>
        <taxon>Paraflavisolibacter</taxon>
    </lineage>
</organism>
<reference evidence="1" key="2">
    <citation type="submission" date="2023-04" db="EMBL/GenBank/DDBJ databases">
        <title>Paracnuella aquatica gen. nov., sp. nov., a member of the family Chitinophagaceae isolated from a hot spring.</title>
        <authorList>
            <person name="Wang C."/>
        </authorList>
    </citation>
    <scope>NUCLEOTIDE SEQUENCE</scope>
    <source>
        <strain evidence="1">LB-8</strain>
    </source>
</reference>
<keyword evidence="2" id="KW-1185">Reference proteome</keyword>
<proteinExistence type="predicted"/>
<comment type="caution">
    <text evidence="1">The sequence shown here is derived from an EMBL/GenBank/DDBJ whole genome shotgun (WGS) entry which is preliminary data.</text>
</comment>
<accession>A0A9X2XNW7</accession>
<sequence length="67" mass="7525">MAKDQNNCTFAYSVQGNNGKQKAGLLKRWFKQVVATGIKELRSFVKGLVSDFEAVKMQRQCPGAMDR</sequence>
<name>A0A9X2XNW7_9BACT</name>
<protein>
    <submittedName>
        <fullName evidence="1">Uncharacterized protein</fullName>
    </submittedName>
</protein>
<gene>
    <name evidence="1" type="ORF">OCK74_11970</name>
</gene>